<dbReference type="PRINTS" id="PR00081">
    <property type="entry name" value="GDHRDH"/>
</dbReference>
<feature type="domain" description="Ketoreductase" evidence="3">
    <location>
        <begin position="6"/>
        <end position="191"/>
    </location>
</feature>
<dbReference type="InterPro" id="IPR057326">
    <property type="entry name" value="KR_dom"/>
</dbReference>
<dbReference type="SUPFAM" id="SSF51735">
    <property type="entry name" value="NAD(P)-binding Rossmann-fold domains"/>
    <property type="match status" value="1"/>
</dbReference>
<dbReference type="OrthoDB" id="335726at2"/>
<evidence type="ECO:0000259" key="3">
    <source>
        <dbReference type="SMART" id="SM00822"/>
    </source>
</evidence>
<evidence type="ECO:0000313" key="5">
    <source>
        <dbReference type="Proteomes" id="UP000199647"/>
    </source>
</evidence>
<dbReference type="RefSeq" id="WP_092495976.1">
    <property type="nucleotide sequence ID" value="NZ_FOFG01000004.1"/>
</dbReference>
<dbReference type="InterPro" id="IPR020904">
    <property type="entry name" value="Sc_DH/Rdtase_CS"/>
</dbReference>
<dbReference type="AlphaFoldDB" id="A0A1H9FGS2"/>
<protein>
    <submittedName>
        <fullName evidence="4">Short-chain dehydrogenase</fullName>
    </submittedName>
</protein>
<organism evidence="4 5">
    <name type="scientific">Faunimonas pinastri</name>
    <dbReference type="NCBI Taxonomy" id="1855383"/>
    <lineage>
        <taxon>Bacteria</taxon>
        <taxon>Pseudomonadati</taxon>
        <taxon>Pseudomonadota</taxon>
        <taxon>Alphaproteobacteria</taxon>
        <taxon>Hyphomicrobiales</taxon>
        <taxon>Afifellaceae</taxon>
        <taxon>Faunimonas</taxon>
    </lineage>
</organism>
<comment type="similarity">
    <text evidence="1">Belongs to the short-chain dehydrogenases/reductases (SDR) family.</text>
</comment>
<evidence type="ECO:0000313" key="4">
    <source>
        <dbReference type="EMBL" id="SEQ36508.1"/>
    </source>
</evidence>
<evidence type="ECO:0000256" key="2">
    <source>
        <dbReference type="ARBA" id="ARBA00023002"/>
    </source>
</evidence>
<dbReference type="PANTHER" id="PTHR44196:SF1">
    <property type="entry name" value="DEHYDROGENASE_REDUCTASE SDR FAMILY MEMBER 7B"/>
    <property type="match status" value="1"/>
</dbReference>
<name>A0A1H9FGS2_9HYPH</name>
<evidence type="ECO:0000256" key="1">
    <source>
        <dbReference type="ARBA" id="ARBA00006484"/>
    </source>
</evidence>
<dbReference type="Pfam" id="PF00106">
    <property type="entry name" value="adh_short"/>
    <property type="match status" value="1"/>
</dbReference>
<dbReference type="SMART" id="SM00822">
    <property type="entry name" value="PKS_KR"/>
    <property type="match status" value="1"/>
</dbReference>
<sequence length="262" mass="27780">MKRDFRAIVITGASSGLGAALARHHARPGVTLLLIGRDEGRLTGVAETCRAAGASVEIAAIDIRETEALAARLLAFDAVFPVDLVIANAGVEASLGPGRSAEPLDAAIEQFRVNLEGAAATVTPLLEPMRARRQGAITLISSLAAMEPMPDQPAYSASKAGLAAWGHALAGWLRPFGVTVTIACPGFIATGMTESYKGWRPFEVSAADAARRIADATARGRLVLAFPWPLVWLIRLGHLVPRILRNAVVDTLFRFTVEKGRD</sequence>
<proteinExistence type="inferred from homology"/>
<reference evidence="4 5" key="1">
    <citation type="submission" date="2016-10" db="EMBL/GenBank/DDBJ databases">
        <authorList>
            <person name="de Groot N.N."/>
        </authorList>
    </citation>
    <scope>NUCLEOTIDE SEQUENCE [LARGE SCALE GENOMIC DNA]</scope>
    <source>
        <strain evidence="4 5">A52C2</strain>
    </source>
</reference>
<dbReference type="STRING" id="1855383.SAMN05216548_10498"/>
<dbReference type="InterPro" id="IPR002347">
    <property type="entry name" value="SDR_fam"/>
</dbReference>
<accession>A0A1H9FGS2</accession>
<dbReference type="GO" id="GO:0016491">
    <property type="term" value="F:oxidoreductase activity"/>
    <property type="evidence" value="ECO:0007669"/>
    <property type="project" value="UniProtKB-KW"/>
</dbReference>
<dbReference type="Proteomes" id="UP000199647">
    <property type="component" value="Unassembled WGS sequence"/>
</dbReference>
<keyword evidence="5" id="KW-1185">Reference proteome</keyword>
<dbReference type="GO" id="GO:0016020">
    <property type="term" value="C:membrane"/>
    <property type="evidence" value="ECO:0007669"/>
    <property type="project" value="TreeGrafter"/>
</dbReference>
<dbReference type="InterPro" id="IPR036291">
    <property type="entry name" value="NAD(P)-bd_dom_sf"/>
</dbReference>
<dbReference type="PROSITE" id="PS00061">
    <property type="entry name" value="ADH_SHORT"/>
    <property type="match status" value="1"/>
</dbReference>
<dbReference type="EMBL" id="FOFG01000004">
    <property type="protein sequence ID" value="SEQ36508.1"/>
    <property type="molecule type" value="Genomic_DNA"/>
</dbReference>
<dbReference type="Gene3D" id="3.40.50.720">
    <property type="entry name" value="NAD(P)-binding Rossmann-like Domain"/>
    <property type="match status" value="1"/>
</dbReference>
<gene>
    <name evidence="4" type="ORF">SAMN05216548_10498</name>
</gene>
<keyword evidence="2" id="KW-0560">Oxidoreductase</keyword>
<dbReference type="PANTHER" id="PTHR44196">
    <property type="entry name" value="DEHYDROGENASE/REDUCTASE SDR FAMILY MEMBER 7B"/>
    <property type="match status" value="1"/>
</dbReference>